<name>A0AAE8MZG8_9PEZI</name>
<dbReference type="InterPro" id="IPR038305">
    <property type="entry name" value="HeLo_sf"/>
</dbReference>
<dbReference type="CDD" id="cd00195">
    <property type="entry name" value="UBCc_UEV"/>
    <property type="match status" value="1"/>
</dbReference>
<dbReference type="AlphaFoldDB" id="A0AAE8MZG8"/>
<organism evidence="3 4">
    <name type="scientific">Cephalotrichum gorgonifer</name>
    <dbReference type="NCBI Taxonomy" id="2041049"/>
    <lineage>
        <taxon>Eukaryota</taxon>
        <taxon>Fungi</taxon>
        <taxon>Dikarya</taxon>
        <taxon>Ascomycota</taxon>
        <taxon>Pezizomycotina</taxon>
        <taxon>Sordariomycetes</taxon>
        <taxon>Hypocreomycetidae</taxon>
        <taxon>Microascales</taxon>
        <taxon>Microascaceae</taxon>
        <taxon>Cephalotrichum</taxon>
    </lineage>
</organism>
<proteinExistence type="predicted"/>
<dbReference type="Pfam" id="PF14479">
    <property type="entry name" value="HeLo"/>
    <property type="match status" value="1"/>
</dbReference>
<gene>
    <name evidence="3" type="ORF">DNG_06198</name>
</gene>
<keyword evidence="4" id="KW-1185">Reference proteome</keyword>
<comment type="caution">
    <text evidence="3">The sequence shown here is derived from an EMBL/GenBank/DDBJ whole genome shotgun (WGS) entry which is preliminary data.</text>
</comment>
<dbReference type="InterPro" id="IPR029498">
    <property type="entry name" value="HeLo_dom"/>
</dbReference>
<feature type="region of interest" description="Disordered" evidence="1">
    <location>
        <begin position="344"/>
        <end position="396"/>
    </location>
</feature>
<reference evidence="3" key="1">
    <citation type="submission" date="2018-03" db="EMBL/GenBank/DDBJ databases">
        <authorList>
            <person name="Guldener U."/>
        </authorList>
    </citation>
    <scope>NUCLEOTIDE SEQUENCE</scope>
</reference>
<evidence type="ECO:0000313" key="4">
    <source>
        <dbReference type="Proteomes" id="UP001187682"/>
    </source>
</evidence>
<dbReference type="Gene3D" id="1.20.120.1020">
    <property type="entry name" value="Prion-inhibition and propagation, HeLo domain"/>
    <property type="match status" value="1"/>
</dbReference>
<dbReference type="SUPFAM" id="SSF54495">
    <property type="entry name" value="UBC-like"/>
    <property type="match status" value="1"/>
</dbReference>
<dbReference type="Gene3D" id="3.10.110.10">
    <property type="entry name" value="Ubiquitin Conjugating Enzyme"/>
    <property type="match status" value="1"/>
</dbReference>
<evidence type="ECO:0000259" key="2">
    <source>
        <dbReference type="Pfam" id="PF14479"/>
    </source>
</evidence>
<dbReference type="InterPro" id="IPR016135">
    <property type="entry name" value="UBQ-conjugating_enzyme/RWD"/>
</dbReference>
<protein>
    <recommendedName>
        <fullName evidence="2">Prion-inhibition and propagation HeLo domain-containing protein</fullName>
    </recommendedName>
</protein>
<feature type="domain" description="Prion-inhibition and propagation HeLo" evidence="2">
    <location>
        <begin position="4"/>
        <end position="240"/>
    </location>
</feature>
<dbReference type="Proteomes" id="UP001187682">
    <property type="component" value="Unassembled WGS sequence"/>
</dbReference>
<accession>A0AAE8MZG8</accession>
<evidence type="ECO:0000313" key="3">
    <source>
        <dbReference type="EMBL" id="SPO03515.1"/>
    </source>
</evidence>
<sequence length="611" mass="68259">MAELALGVLGVAGLFSATLDVWSFVDAGQGYAQSFTRLRTRLDLQRTLFVNWGKSVGFGTEEGHHRKLEDHPDTHLTVRNVLTEIYLILSETDRLALKYGVRMLEEGEERPSVAVPRRLLPIPSARPGSIFRPKYEEFRLLFRRRTQGSGRTEKYPMKGVQLAAAQQLEATRQRQRSSSIWVKARWAIRDEDKMERLVRDLAELVSGLRALTVDIVDEERERQIADQTVSDIDSVDSLRQIQEASLEASPLSVSVSERLLSLESGPSGGTTYYSARSRLSEAIDGDSVYGTGQPPRASYLREQMFLGDDWAHSSESESSDAAQERTLEIVEELNDFDLEGDLASTLEDEDPTPSLEGHASPNLEVHPPAPSPIDLSEHPSGTGPTDSLAADGNPISTPAAAPKHSTYLVFEATITGPPETSYSGGQFRLRYWLCDDAGCYRIYIRFLTWICHPLVDSGGFLHGKFRIRYDLDIWLKSAPYEAVQIIDYILRNYHWTSPNSVFDGESIQVQHLERRARAWTKAYATYTSPPDPTSAHILRPVGISDESSLPQVSLNQPVWNPQGAEELLVTFLEHTLDTWGTEDGVYVSTHGRFSVKRRGIKGKNVATGITR</sequence>
<dbReference type="EMBL" id="ONZQ02000008">
    <property type="protein sequence ID" value="SPO03515.1"/>
    <property type="molecule type" value="Genomic_DNA"/>
</dbReference>
<dbReference type="PANTHER" id="PTHR37542:SF3">
    <property type="entry name" value="PRION-INHIBITION AND PROPAGATION HELO DOMAIN-CONTAINING PROTEIN"/>
    <property type="match status" value="1"/>
</dbReference>
<evidence type="ECO:0000256" key="1">
    <source>
        <dbReference type="SAM" id="MobiDB-lite"/>
    </source>
</evidence>
<dbReference type="PANTHER" id="PTHR37542">
    <property type="entry name" value="HELO DOMAIN-CONTAINING PROTEIN-RELATED"/>
    <property type="match status" value="1"/>
</dbReference>